<dbReference type="KEGG" id="nci:NCTC10296_01432"/>
<protein>
    <submittedName>
        <fullName evidence="1">Uncharacterized protein</fullName>
    </submittedName>
</protein>
<evidence type="ECO:0000313" key="2">
    <source>
        <dbReference type="Proteomes" id="UP000279284"/>
    </source>
</evidence>
<accession>A0A3S4P4P0</accession>
<dbReference type="AlphaFoldDB" id="A0A3S4P4P0"/>
<evidence type="ECO:0000313" key="1">
    <source>
        <dbReference type="EMBL" id="VEF01730.1"/>
    </source>
</evidence>
<gene>
    <name evidence="1" type="ORF">NCTC10296_01432</name>
</gene>
<dbReference type="EMBL" id="LR134313">
    <property type="protein sequence ID" value="VEF01730.1"/>
    <property type="molecule type" value="Genomic_DNA"/>
</dbReference>
<sequence length="55" mass="6703">MHLINGRISYLYHKMPPSFYIRYLRCIAFLYVNPLKLFESLLNFKGIRNVFSTRF</sequence>
<keyword evidence="2" id="KW-1185">Reference proteome</keyword>
<organism evidence="1 2">
    <name type="scientific">Neisseria canis</name>
    <dbReference type="NCBI Taxonomy" id="493"/>
    <lineage>
        <taxon>Bacteria</taxon>
        <taxon>Pseudomonadati</taxon>
        <taxon>Pseudomonadota</taxon>
        <taxon>Betaproteobacteria</taxon>
        <taxon>Neisseriales</taxon>
        <taxon>Neisseriaceae</taxon>
        <taxon>Neisseria</taxon>
    </lineage>
</organism>
<reference evidence="1 2" key="1">
    <citation type="submission" date="2018-12" db="EMBL/GenBank/DDBJ databases">
        <authorList>
            <consortium name="Pathogen Informatics"/>
        </authorList>
    </citation>
    <scope>NUCLEOTIDE SEQUENCE [LARGE SCALE GENOMIC DNA]</scope>
    <source>
        <strain evidence="1 2">NCTC10296</strain>
    </source>
</reference>
<proteinExistence type="predicted"/>
<dbReference type="Proteomes" id="UP000279284">
    <property type="component" value="Chromosome"/>
</dbReference>
<name>A0A3S4P4P0_9NEIS</name>